<dbReference type="Pfam" id="PF00581">
    <property type="entry name" value="Rhodanese"/>
    <property type="match status" value="1"/>
</dbReference>
<dbReference type="Pfam" id="PF11127">
    <property type="entry name" value="YgaP-like_TM"/>
    <property type="match status" value="1"/>
</dbReference>
<dbReference type="CDD" id="cd00158">
    <property type="entry name" value="RHOD"/>
    <property type="match status" value="1"/>
</dbReference>
<name>A0A839UQI0_9GAMM</name>
<keyword evidence="3" id="KW-0808">Transferase</keyword>
<feature type="transmembrane region" description="Helical" evidence="1">
    <location>
        <begin position="142"/>
        <end position="163"/>
    </location>
</feature>
<dbReference type="Gene3D" id="3.40.250.10">
    <property type="entry name" value="Rhodanese-like domain"/>
    <property type="match status" value="1"/>
</dbReference>
<dbReference type="Gene3D" id="6.10.140.1340">
    <property type="match status" value="1"/>
</dbReference>
<feature type="transmembrane region" description="Helical" evidence="1">
    <location>
        <begin position="116"/>
        <end position="136"/>
    </location>
</feature>
<evidence type="ECO:0000259" key="2">
    <source>
        <dbReference type="PROSITE" id="PS50206"/>
    </source>
</evidence>
<protein>
    <submittedName>
        <fullName evidence="3">Rhodanese-related sulfurtransferase</fullName>
    </submittedName>
</protein>
<dbReference type="InterPro" id="IPR001763">
    <property type="entry name" value="Rhodanese-like_dom"/>
</dbReference>
<keyword evidence="1" id="KW-1133">Transmembrane helix</keyword>
<keyword evidence="1" id="KW-0472">Membrane</keyword>
<proteinExistence type="predicted"/>
<gene>
    <name evidence="3" type="ORF">FHS30_002199</name>
</gene>
<dbReference type="RefSeq" id="WP_183910492.1">
    <property type="nucleotide sequence ID" value="NZ_JACHXZ010000003.1"/>
</dbReference>
<accession>A0A839UQI0</accession>
<evidence type="ECO:0000313" key="4">
    <source>
        <dbReference type="Proteomes" id="UP000559987"/>
    </source>
</evidence>
<keyword evidence="4" id="KW-1185">Reference proteome</keyword>
<evidence type="ECO:0000256" key="1">
    <source>
        <dbReference type="SAM" id="Phobius"/>
    </source>
</evidence>
<evidence type="ECO:0000313" key="3">
    <source>
        <dbReference type="EMBL" id="MBB3168991.1"/>
    </source>
</evidence>
<dbReference type="AlphaFoldDB" id="A0A839UQI0"/>
<feature type="domain" description="Rhodanese" evidence="2">
    <location>
        <begin position="15"/>
        <end position="101"/>
    </location>
</feature>
<dbReference type="GO" id="GO:0016740">
    <property type="term" value="F:transferase activity"/>
    <property type="evidence" value="ECO:0007669"/>
    <property type="project" value="UniProtKB-KW"/>
</dbReference>
<dbReference type="PROSITE" id="PS50206">
    <property type="entry name" value="RHODANESE_3"/>
    <property type="match status" value="1"/>
</dbReference>
<comment type="caution">
    <text evidence="3">The sequence shown here is derived from an EMBL/GenBank/DDBJ whole genome shotgun (WGS) entry which is preliminary data.</text>
</comment>
<sequence length="170" mass="18482">MKRMSAQEFSQKWAADSSLCVVDVRTPAEFNSVFLPGSTNVPVSDITVEAVHSVAKDGPVYLMCRTQKRAEMACEKIGDQVTCDLVVIEGGIENVDPKLLKQGERKTIALDRQMRITAGLMVLIGVLGGFFIHPAWFGLSGFVGAGLMFSGITDACPMLMVLARMPWNKA</sequence>
<keyword evidence="1" id="KW-0812">Transmembrane</keyword>
<dbReference type="SUPFAM" id="SSF52821">
    <property type="entry name" value="Rhodanese/Cell cycle control phosphatase"/>
    <property type="match status" value="1"/>
</dbReference>
<dbReference type="InterPro" id="IPR036873">
    <property type="entry name" value="Rhodanese-like_dom_sf"/>
</dbReference>
<dbReference type="SMART" id="SM00450">
    <property type="entry name" value="RHOD"/>
    <property type="match status" value="1"/>
</dbReference>
<reference evidence="3 4" key="1">
    <citation type="submission" date="2020-08" db="EMBL/GenBank/DDBJ databases">
        <title>Genomic Encyclopedia of Type Strains, Phase III (KMG-III): the genomes of soil and plant-associated and newly described type strains.</title>
        <authorList>
            <person name="Whitman W."/>
        </authorList>
    </citation>
    <scope>NUCLEOTIDE SEQUENCE [LARGE SCALE GENOMIC DNA]</scope>
    <source>
        <strain evidence="3 4">CECT 8571</strain>
    </source>
</reference>
<organism evidence="3 4">
    <name type="scientific">Simiduia aestuariiviva</name>
    <dbReference type="NCBI Taxonomy" id="1510459"/>
    <lineage>
        <taxon>Bacteria</taxon>
        <taxon>Pseudomonadati</taxon>
        <taxon>Pseudomonadota</taxon>
        <taxon>Gammaproteobacteria</taxon>
        <taxon>Cellvibrionales</taxon>
        <taxon>Cellvibrionaceae</taxon>
        <taxon>Simiduia</taxon>
    </lineage>
</organism>
<dbReference type="EMBL" id="JACHXZ010000003">
    <property type="protein sequence ID" value="MBB3168991.1"/>
    <property type="molecule type" value="Genomic_DNA"/>
</dbReference>
<dbReference type="InterPro" id="IPR021309">
    <property type="entry name" value="YgaP-like_TM"/>
</dbReference>
<dbReference type="Proteomes" id="UP000559987">
    <property type="component" value="Unassembled WGS sequence"/>
</dbReference>